<proteinExistence type="predicted"/>
<accession>A0AA48WHZ1</accession>
<evidence type="ECO:0000256" key="1">
    <source>
        <dbReference type="SAM" id="MobiDB-lite"/>
    </source>
</evidence>
<dbReference type="CDD" id="cd14744">
    <property type="entry name" value="PAAR_CT_2"/>
    <property type="match status" value="1"/>
</dbReference>
<organism evidence="2 3">
    <name type="scientific">Massilia antarctica</name>
    <dbReference type="NCBI Taxonomy" id="2765360"/>
    <lineage>
        <taxon>Bacteria</taxon>
        <taxon>Pseudomonadati</taxon>
        <taxon>Pseudomonadota</taxon>
        <taxon>Betaproteobacteria</taxon>
        <taxon>Burkholderiales</taxon>
        <taxon>Oxalobacteraceae</taxon>
        <taxon>Telluria group</taxon>
        <taxon>Massilia</taxon>
    </lineage>
</organism>
<dbReference type="Pfam" id="PF05488">
    <property type="entry name" value="PAAR_motif"/>
    <property type="match status" value="1"/>
</dbReference>
<protein>
    <submittedName>
        <fullName evidence="2">PAAR domain-containing protein</fullName>
    </submittedName>
</protein>
<feature type="compositionally biased region" description="Polar residues" evidence="1">
    <location>
        <begin position="100"/>
        <end position="109"/>
    </location>
</feature>
<sequence>MRRYTITLGATTTAGGRVVSASGSGCINGVPIALEGDLVACPACKATGRILCVGPRIPEMSDGKHVALENDLCTCRCTPAPKLLPVQIMRSQVLKDTGRALSNTGNSEPSYGARGTPRGPSFNERFVLLDEETGDPLVHKEYAVVRASGQLEFGTSDRNGHTHLLSTTAVPESVEIYV</sequence>
<dbReference type="Proteomes" id="UP000662888">
    <property type="component" value="Chromosome"/>
</dbReference>
<gene>
    <name evidence="2" type="ORF">IV454_15270</name>
</gene>
<dbReference type="RefSeq" id="WP_229522260.1">
    <property type="nucleotide sequence ID" value="NZ_CP065053.1"/>
</dbReference>
<dbReference type="InterPro" id="IPR008727">
    <property type="entry name" value="PAAR_motif"/>
</dbReference>
<keyword evidence="3" id="KW-1185">Reference proteome</keyword>
<evidence type="ECO:0000313" key="3">
    <source>
        <dbReference type="Proteomes" id="UP000662888"/>
    </source>
</evidence>
<name>A0AA48WHZ1_9BURK</name>
<reference evidence="2 3" key="1">
    <citation type="submission" date="2020-11" db="EMBL/GenBank/DDBJ databases">
        <authorList>
            <person name="Sun Q."/>
        </authorList>
    </citation>
    <scope>NUCLEOTIDE SEQUENCE [LARGE SCALE GENOMIC DNA]</scope>
    <source>
        <strain evidence="2 3">P8398</strain>
    </source>
</reference>
<evidence type="ECO:0000313" key="2">
    <source>
        <dbReference type="EMBL" id="QPI52721.1"/>
    </source>
</evidence>
<feature type="region of interest" description="Disordered" evidence="1">
    <location>
        <begin position="99"/>
        <end position="119"/>
    </location>
</feature>
<dbReference type="EMBL" id="CP065053">
    <property type="protein sequence ID" value="QPI52721.1"/>
    <property type="molecule type" value="Genomic_DNA"/>
</dbReference>